<evidence type="ECO:0000256" key="3">
    <source>
        <dbReference type="ARBA" id="ARBA00022763"/>
    </source>
</evidence>
<evidence type="ECO:0000256" key="6">
    <source>
        <dbReference type="ARBA" id="ARBA00023125"/>
    </source>
</evidence>
<evidence type="ECO:0000313" key="9">
    <source>
        <dbReference type="EMBL" id="SMD36129.1"/>
    </source>
</evidence>
<keyword evidence="3" id="KW-0227">DNA damage</keyword>
<keyword evidence="2 8" id="KW-0645">Protease</keyword>
<dbReference type="STRING" id="692418.SAMN04488029_2735"/>
<dbReference type="GO" id="GO:0008233">
    <property type="term" value="F:peptidase activity"/>
    <property type="evidence" value="ECO:0007669"/>
    <property type="project" value="UniProtKB-KW"/>
</dbReference>
<evidence type="ECO:0000256" key="5">
    <source>
        <dbReference type="ARBA" id="ARBA00023124"/>
    </source>
</evidence>
<evidence type="ECO:0000256" key="2">
    <source>
        <dbReference type="ARBA" id="ARBA00022670"/>
    </source>
</evidence>
<organism evidence="9 10">
    <name type="scientific">Reichenbachiella faecimaris</name>
    <dbReference type="NCBI Taxonomy" id="692418"/>
    <lineage>
        <taxon>Bacteria</taxon>
        <taxon>Pseudomonadati</taxon>
        <taxon>Bacteroidota</taxon>
        <taxon>Cytophagia</taxon>
        <taxon>Cytophagales</taxon>
        <taxon>Reichenbachiellaceae</taxon>
        <taxon>Reichenbachiella</taxon>
    </lineage>
</organism>
<evidence type="ECO:0000313" key="10">
    <source>
        <dbReference type="Proteomes" id="UP000192472"/>
    </source>
</evidence>
<dbReference type="GO" id="GO:0106300">
    <property type="term" value="P:protein-DNA covalent cross-linking repair"/>
    <property type="evidence" value="ECO:0007669"/>
    <property type="project" value="InterPro"/>
</dbReference>
<keyword evidence="4 8" id="KW-0378">Hydrolase</keyword>
<dbReference type="OrthoDB" id="9782620at2"/>
<gene>
    <name evidence="9" type="ORF">SAMN04488029_2735</name>
</gene>
<dbReference type="Proteomes" id="UP000192472">
    <property type="component" value="Unassembled WGS sequence"/>
</dbReference>
<dbReference type="PANTHER" id="PTHR13604">
    <property type="entry name" value="DC12-RELATED"/>
    <property type="match status" value="1"/>
</dbReference>
<dbReference type="AlphaFoldDB" id="A0A1W2GHJ8"/>
<evidence type="ECO:0000256" key="4">
    <source>
        <dbReference type="ARBA" id="ARBA00022801"/>
    </source>
</evidence>
<sequence length="233" mass="26919">MLDRYAIYSDFKAINARYGLKGEEFTVPNYNAAPAQQLPIVTDSVKGEISFLYWGTNKEWSNNKSISPKLLTCERDQLMSKTTLRLALEKHRCLIPVNGFYLWKQYSKKRKTPHYFYNPAETMFSLPGVWEENEDMDGNVHYTFKIIEIPNYINIPEFGMNMPGVIPKDLEKKWLDSYSTLKELMAILNNTENLGQISYHSVSPLITNVLNNGEHLIKPESSVDQLGNYTLFD</sequence>
<dbReference type="EMBL" id="FWYF01000003">
    <property type="protein sequence ID" value="SMD36129.1"/>
    <property type="molecule type" value="Genomic_DNA"/>
</dbReference>
<comment type="similarity">
    <text evidence="1 8">Belongs to the SOS response-associated peptidase family.</text>
</comment>
<dbReference type="EC" id="3.4.-.-" evidence="8"/>
<dbReference type="GO" id="GO:0016829">
    <property type="term" value="F:lyase activity"/>
    <property type="evidence" value="ECO:0007669"/>
    <property type="project" value="UniProtKB-KW"/>
</dbReference>
<dbReference type="SUPFAM" id="SSF143081">
    <property type="entry name" value="BB1717-like"/>
    <property type="match status" value="1"/>
</dbReference>
<keyword evidence="7" id="KW-0456">Lyase</keyword>
<evidence type="ECO:0000256" key="1">
    <source>
        <dbReference type="ARBA" id="ARBA00008136"/>
    </source>
</evidence>
<evidence type="ECO:0000256" key="8">
    <source>
        <dbReference type="RuleBase" id="RU364100"/>
    </source>
</evidence>
<reference evidence="9 10" key="1">
    <citation type="submission" date="2017-04" db="EMBL/GenBank/DDBJ databases">
        <authorList>
            <person name="Afonso C.L."/>
            <person name="Miller P.J."/>
            <person name="Scott M.A."/>
            <person name="Spackman E."/>
            <person name="Goraichik I."/>
            <person name="Dimitrov K.M."/>
            <person name="Suarez D.L."/>
            <person name="Swayne D.E."/>
        </authorList>
    </citation>
    <scope>NUCLEOTIDE SEQUENCE [LARGE SCALE GENOMIC DNA]</scope>
    <source>
        <strain evidence="9 10">DSM 26133</strain>
    </source>
</reference>
<keyword evidence="6" id="KW-0238">DNA-binding</keyword>
<dbReference type="InterPro" id="IPR003738">
    <property type="entry name" value="SRAP"/>
</dbReference>
<keyword evidence="10" id="KW-1185">Reference proteome</keyword>
<dbReference type="PANTHER" id="PTHR13604:SF0">
    <property type="entry name" value="ABASIC SITE PROCESSING PROTEIN HMCES"/>
    <property type="match status" value="1"/>
</dbReference>
<proteinExistence type="inferred from homology"/>
<accession>A0A1W2GHJ8</accession>
<dbReference type="Pfam" id="PF02586">
    <property type="entry name" value="SRAP"/>
    <property type="match status" value="1"/>
</dbReference>
<dbReference type="GO" id="GO:0006508">
    <property type="term" value="P:proteolysis"/>
    <property type="evidence" value="ECO:0007669"/>
    <property type="project" value="UniProtKB-KW"/>
</dbReference>
<keyword evidence="5" id="KW-0190">Covalent protein-DNA linkage</keyword>
<dbReference type="Gene3D" id="3.90.1680.10">
    <property type="entry name" value="SOS response associated peptidase-like"/>
    <property type="match status" value="1"/>
</dbReference>
<dbReference type="GO" id="GO:0003697">
    <property type="term" value="F:single-stranded DNA binding"/>
    <property type="evidence" value="ECO:0007669"/>
    <property type="project" value="InterPro"/>
</dbReference>
<dbReference type="RefSeq" id="WP_084373399.1">
    <property type="nucleotide sequence ID" value="NZ_FWYF01000003.1"/>
</dbReference>
<dbReference type="InterPro" id="IPR036590">
    <property type="entry name" value="SRAP-like"/>
</dbReference>
<name>A0A1W2GHJ8_REIFA</name>
<evidence type="ECO:0000256" key="7">
    <source>
        <dbReference type="ARBA" id="ARBA00023239"/>
    </source>
</evidence>
<protein>
    <recommendedName>
        <fullName evidence="8">Abasic site processing protein</fullName>
        <ecNumber evidence="8">3.4.-.-</ecNumber>
    </recommendedName>
</protein>